<reference evidence="1" key="1">
    <citation type="submission" date="2014-09" db="EMBL/GenBank/DDBJ databases">
        <authorList>
            <person name="Magalhaes I.L.F."/>
            <person name="Oliveira U."/>
            <person name="Santos F.R."/>
            <person name="Vidigal T.H.D.A."/>
            <person name="Brescovit A.D."/>
            <person name="Santos A.J."/>
        </authorList>
    </citation>
    <scope>NUCLEOTIDE SEQUENCE</scope>
    <source>
        <tissue evidence="1">Shoot tissue taken approximately 20 cm above the soil surface</tissue>
    </source>
</reference>
<sequence>MLFKLYWKTTNLRRHKLMSKVPMMQTTNRHKKSKT</sequence>
<organism evidence="1">
    <name type="scientific">Arundo donax</name>
    <name type="common">Giant reed</name>
    <name type="synonym">Donax arundinaceus</name>
    <dbReference type="NCBI Taxonomy" id="35708"/>
    <lineage>
        <taxon>Eukaryota</taxon>
        <taxon>Viridiplantae</taxon>
        <taxon>Streptophyta</taxon>
        <taxon>Embryophyta</taxon>
        <taxon>Tracheophyta</taxon>
        <taxon>Spermatophyta</taxon>
        <taxon>Magnoliopsida</taxon>
        <taxon>Liliopsida</taxon>
        <taxon>Poales</taxon>
        <taxon>Poaceae</taxon>
        <taxon>PACMAD clade</taxon>
        <taxon>Arundinoideae</taxon>
        <taxon>Arundineae</taxon>
        <taxon>Arundo</taxon>
    </lineage>
</organism>
<reference evidence="1" key="2">
    <citation type="journal article" date="2015" name="Data Brief">
        <title>Shoot transcriptome of the giant reed, Arundo donax.</title>
        <authorList>
            <person name="Barrero R.A."/>
            <person name="Guerrero F.D."/>
            <person name="Moolhuijzen P."/>
            <person name="Goolsby J.A."/>
            <person name="Tidwell J."/>
            <person name="Bellgard S.E."/>
            <person name="Bellgard M.I."/>
        </authorList>
    </citation>
    <scope>NUCLEOTIDE SEQUENCE</scope>
    <source>
        <tissue evidence="1">Shoot tissue taken approximately 20 cm above the soil surface</tissue>
    </source>
</reference>
<evidence type="ECO:0000313" key="1">
    <source>
        <dbReference type="EMBL" id="JAE16304.1"/>
    </source>
</evidence>
<dbReference type="AlphaFoldDB" id="A0A0A9FYL9"/>
<accession>A0A0A9FYL9</accession>
<dbReference type="EMBL" id="GBRH01181592">
    <property type="protein sequence ID" value="JAE16304.1"/>
    <property type="molecule type" value="Transcribed_RNA"/>
</dbReference>
<protein>
    <submittedName>
        <fullName evidence="1">Uncharacterized protein</fullName>
    </submittedName>
</protein>
<proteinExistence type="predicted"/>
<name>A0A0A9FYL9_ARUDO</name>